<reference evidence="1 2" key="1">
    <citation type="submission" date="2018-02" db="EMBL/GenBank/DDBJ databases">
        <title>FDA/CDC Antimicrobial Resistant Isolate Bank Genome Sequencing.</title>
        <authorList>
            <person name="Benahmed F.H."/>
            <person name="Lutgring J.D."/>
            <person name="Yoo B."/>
            <person name="Machado M."/>
            <person name="Brown A."/>
            <person name="McAllister G."/>
            <person name="Perry A."/>
            <person name="Halpin A.L."/>
            <person name="Vavikolanu K."/>
            <person name="Ott S."/>
            <person name="Zhao X."/>
            <person name="Tallon L.J."/>
            <person name="Sadzewicz L."/>
            <person name="Aluvathingal J."/>
            <person name="Nadendla S."/>
            <person name="Voskania-kordi A."/>
            <person name="Simonyan V."/>
            <person name="Patel J."/>
            <person name="Shawar R.M."/>
        </authorList>
    </citation>
    <scope>NUCLEOTIDE SEQUENCE [LARGE SCALE GENOMIC DNA]</scope>
    <source>
        <strain evidence="1 2">AR_0356</strain>
    </source>
</reference>
<accession>A0A2R3IWE4</accession>
<dbReference type="Proteomes" id="UP000238390">
    <property type="component" value="Chromosome"/>
</dbReference>
<sequence length="48" mass="5968">MAARFLAGIHEKRFRHLFDERNERVLETHFVTVFHGEFHLFFKFILNY</sequence>
<evidence type="ECO:0000313" key="2">
    <source>
        <dbReference type="Proteomes" id="UP000238390"/>
    </source>
</evidence>
<keyword evidence="2" id="KW-1185">Reference proteome</keyword>
<protein>
    <submittedName>
        <fullName evidence="1">Uncharacterized protein</fullName>
    </submittedName>
</protein>
<evidence type="ECO:0000313" key="1">
    <source>
        <dbReference type="EMBL" id="AVK06249.1"/>
    </source>
</evidence>
<gene>
    <name evidence="1" type="ORF">CSB93_4396</name>
</gene>
<proteinExistence type="predicted"/>
<organism evidence="1 2">
    <name type="scientific">Pseudomonas paraeruginosa</name>
    <dbReference type="NCBI Taxonomy" id="2994495"/>
    <lineage>
        <taxon>Bacteria</taxon>
        <taxon>Pseudomonadati</taxon>
        <taxon>Pseudomonadota</taxon>
        <taxon>Gammaproteobacteria</taxon>
        <taxon>Pseudomonadales</taxon>
        <taxon>Pseudomonadaceae</taxon>
        <taxon>Pseudomonas</taxon>
    </lineage>
</organism>
<name>A0A2R3IWE4_9PSED</name>
<dbReference type="EMBL" id="CP027169">
    <property type="protein sequence ID" value="AVK06249.1"/>
    <property type="molecule type" value="Genomic_DNA"/>
</dbReference>
<dbReference type="AlphaFoldDB" id="A0A2R3IWE4"/>